<evidence type="ECO:0000256" key="1">
    <source>
        <dbReference type="SAM" id="Phobius"/>
    </source>
</evidence>
<protein>
    <submittedName>
        <fullName evidence="2">Uncharacterized protein</fullName>
    </submittedName>
</protein>
<evidence type="ECO:0000313" key="2">
    <source>
        <dbReference type="EMBL" id="PPU54060.1"/>
    </source>
</evidence>
<reference evidence="2 3" key="1">
    <citation type="submission" date="2016-08" db="EMBL/GenBank/DDBJ databases">
        <authorList>
            <person name="Seilhamer J.J."/>
        </authorList>
    </citation>
    <scope>NUCLEOTIDE SEQUENCE [LARGE SCALE GENOMIC DNA]</scope>
    <source>
        <strain evidence="2 3">CFBP7245</strain>
    </source>
</reference>
<dbReference type="EMBL" id="MDEE01000045">
    <property type="protein sequence ID" value="PPU54060.1"/>
    <property type="molecule type" value="Genomic_DNA"/>
</dbReference>
<dbReference type="AlphaFoldDB" id="A0A2S7BXU9"/>
<accession>A0A2S7BXU9</accession>
<sequence length="107" mass="11587">MPTAIPYRGDTVLSAATFSPALIWTTVLLTVFVAALLLLKKKGMLARWQGGARISTAVGSIVKRAEYRVSRSTVVYLLEIEGESVLVTESRHQVGIQRLAAATEVSK</sequence>
<dbReference type="Proteomes" id="UP000238908">
    <property type="component" value="Unassembled WGS sequence"/>
</dbReference>
<proteinExistence type="predicted"/>
<evidence type="ECO:0000313" key="3">
    <source>
        <dbReference type="Proteomes" id="UP000238908"/>
    </source>
</evidence>
<gene>
    <name evidence="2" type="ORF">XdyCFBP7245_20260</name>
</gene>
<keyword evidence="1" id="KW-1133">Transmembrane helix</keyword>
<comment type="caution">
    <text evidence="2">The sequence shown here is derived from an EMBL/GenBank/DDBJ whole genome shotgun (WGS) entry which is preliminary data.</text>
</comment>
<organism evidence="2 3">
    <name type="scientific">Xanthomonas dyei</name>
    <dbReference type="NCBI Taxonomy" id="743699"/>
    <lineage>
        <taxon>Bacteria</taxon>
        <taxon>Pseudomonadati</taxon>
        <taxon>Pseudomonadota</taxon>
        <taxon>Gammaproteobacteria</taxon>
        <taxon>Lysobacterales</taxon>
        <taxon>Lysobacteraceae</taxon>
        <taxon>Xanthomonas</taxon>
    </lineage>
</organism>
<keyword evidence="1" id="KW-0472">Membrane</keyword>
<feature type="transmembrane region" description="Helical" evidence="1">
    <location>
        <begin position="21"/>
        <end position="39"/>
    </location>
</feature>
<keyword evidence="1" id="KW-0812">Transmembrane</keyword>
<name>A0A2S7BXU9_9XANT</name>
<dbReference type="RefSeq" id="WP_104617236.1">
    <property type="nucleotide sequence ID" value="NZ_CP167817.1"/>
</dbReference>